<dbReference type="InterPro" id="IPR001680">
    <property type="entry name" value="WD40_rpt"/>
</dbReference>
<accession>A0A0C2XAY5</accession>
<dbReference type="InParanoid" id="A0A0C2XAY5"/>
<dbReference type="SMART" id="SM00320">
    <property type="entry name" value="WD40"/>
    <property type="match status" value="4"/>
</dbReference>
<organism evidence="2 3">
    <name type="scientific">Amanita muscaria (strain Koide BX008)</name>
    <dbReference type="NCBI Taxonomy" id="946122"/>
    <lineage>
        <taxon>Eukaryota</taxon>
        <taxon>Fungi</taxon>
        <taxon>Dikarya</taxon>
        <taxon>Basidiomycota</taxon>
        <taxon>Agaricomycotina</taxon>
        <taxon>Agaricomycetes</taxon>
        <taxon>Agaricomycetidae</taxon>
        <taxon>Agaricales</taxon>
        <taxon>Pluteineae</taxon>
        <taxon>Amanitaceae</taxon>
        <taxon>Amanita</taxon>
    </lineage>
</organism>
<feature type="repeat" description="WD" evidence="1">
    <location>
        <begin position="169"/>
        <end position="203"/>
    </location>
</feature>
<dbReference type="STRING" id="946122.A0A0C2XAY5"/>
<proteinExistence type="predicted"/>
<evidence type="ECO:0000313" key="2">
    <source>
        <dbReference type="EMBL" id="KIL66481.1"/>
    </source>
</evidence>
<gene>
    <name evidence="2" type="ORF">M378DRAFT_124069</name>
</gene>
<keyword evidence="3" id="KW-1185">Reference proteome</keyword>
<dbReference type="Proteomes" id="UP000054549">
    <property type="component" value="Unassembled WGS sequence"/>
</dbReference>
<dbReference type="PROSITE" id="PS50294">
    <property type="entry name" value="WD_REPEATS_REGION"/>
    <property type="match status" value="2"/>
</dbReference>
<dbReference type="PROSITE" id="PS50082">
    <property type="entry name" value="WD_REPEATS_2"/>
    <property type="match status" value="2"/>
</dbReference>
<feature type="repeat" description="WD" evidence="1">
    <location>
        <begin position="127"/>
        <end position="159"/>
    </location>
</feature>
<dbReference type="Pfam" id="PF00400">
    <property type="entry name" value="WD40"/>
    <property type="match status" value="3"/>
</dbReference>
<dbReference type="PANTHER" id="PTHR19879">
    <property type="entry name" value="TRANSCRIPTION INITIATION FACTOR TFIID"/>
    <property type="match status" value="1"/>
</dbReference>
<sequence>MLAITTEDDTKLYNANTHSFIHTLPLHRDGGDIPPAFSPDCTRLAVEDARGNVNLWDLRGIDASSPPSKGNATAVTALTLSRDCSRLACGFWDGTVELRETSPTKRRIDPLAPLSEMETLFYRIFRQSRHTRSVQALGFDPDGRLFASGSNDGTIKLWNGGDGALLVAHTRHRKAVATLGYNPNGRRFASVSVHGTINLWDVEGGALCGALRYPTIHGLDGLAVEIC</sequence>
<dbReference type="InterPro" id="IPR011047">
    <property type="entry name" value="Quinoprotein_ADH-like_sf"/>
</dbReference>
<dbReference type="PANTHER" id="PTHR19879:SF9">
    <property type="entry name" value="TRANSCRIPTION INITIATION FACTOR TFIID SUBUNIT 5"/>
    <property type="match status" value="1"/>
</dbReference>
<reference evidence="2 3" key="1">
    <citation type="submission" date="2014-04" db="EMBL/GenBank/DDBJ databases">
        <title>Evolutionary Origins and Diversification of the Mycorrhizal Mutualists.</title>
        <authorList>
            <consortium name="DOE Joint Genome Institute"/>
            <consortium name="Mycorrhizal Genomics Consortium"/>
            <person name="Kohler A."/>
            <person name="Kuo A."/>
            <person name="Nagy L.G."/>
            <person name="Floudas D."/>
            <person name="Copeland A."/>
            <person name="Barry K.W."/>
            <person name="Cichocki N."/>
            <person name="Veneault-Fourrey C."/>
            <person name="LaButti K."/>
            <person name="Lindquist E.A."/>
            <person name="Lipzen A."/>
            <person name="Lundell T."/>
            <person name="Morin E."/>
            <person name="Murat C."/>
            <person name="Riley R."/>
            <person name="Ohm R."/>
            <person name="Sun H."/>
            <person name="Tunlid A."/>
            <person name="Henrissat B."/>
            <person name="Grigoriev I.V."/>
            <person name="Hibbett D.S."/>
            <person name="Martin F."/>
        </authorList>
    </citation>
    <scope>NUCLEOTIDE SEQUENCE [LARGE SCALE GENOMIC DNA]</scope>
    <source>
        <strain evidence="2 3">Koide BX008</strain>
    </source>
</reference>
<dbReference type="HOGENOM" id="CLU_000288_57_21_1"/>
<dbReference type="EMBL" id="KN818236">
    <property type="protein sequence ID" value="KIL66481.1"/>
    <property type="molecule type" value="Genomic_DNA"/>
</dbReference>
<evidence type="ECO:0000313" key="3">
    <source>
        <dbReference type="Proteomes" id="UP000054549"/>
    </source>
</evidence>
<dbReference type="AlphaFoldDB" id="A0A0C2XAY5"/>
<evidence type="ECO:0000256" key="1">
    <source>
        <dbReference type="PROSITE-ProRule" id="PRU00221"/>
    </source>
</evidence>
<protein>
    <submittedName>
        <fullName evidence="2">Uncharacterized protein</fullName>
    </submittedName>
</protein>
<dbReference type="InterPro" id="IPR015943">
    <property type="entry name" value="WD40/YVTN_repeat-like_dom_sf"/>
</dbReference>
<dbReference type="SUPFAM" id="SSF50998">
    <property type="entry name" value="Quinoprotein alcohol dehydrogenase-like"/>
    <property type="match status" value="1"/>
</dbReference>
<dbReference type="OrthoDB" id="3027122at2759"/>
<keyword evidence="1" id="KW-0853">WD repeat</keyword>
<name>A0A0C2XAY5_AMAMK</name>
<dbReference type="Gene3D" id="2.130.10.10">
    <property type="entry name" value="YVTN repeat-like/Quinoprotein amine dehydrogenase"/>
    <property type="match status" value="2"/>
</dbReference>